<protein>
    <submittedName>
        <fullName evidence="1">Uncharacterized protein</fullName>
    </submittedName>
</protein>
<reference evidence="2" key="1">
    <citation type="journal article" date="2019" name="Int. J. Syst. Evol. Microbiol.">
        <title>The Global Catalogue of Microorganisms (GCM) 10K type strain sequencing project: providing services to taxonomists for standard genome sequencing and annotation.</title>
        <authorList>
            <consortium name="The Broad Institute Genomics Platform"/>
            <consortium name="The Broad Institute Genome Sequencing Center for Infectious Disease"/>
            <person name="Wu L."/>
            <person name="Ma J."/>
        </authorList>
    </citation>
    <scope>NUCLEOTIDE SEQUENCE [LARGE SCALE GENOMIC DNA]</scope>
    <source>
        <strain evidence="2">2902at01</strain>
    </source>
</reference>
<name>A0ABV8KX02_9ACTN</name>
<comment type="caution">
    <text evidence="1">The sequence shown here is derived from an EMBL/GenBank/DDBJ whole genome shotgun (WGS) entry which is preliminary data.</text>
</comment>
<sequence length="103" mass="10856">MLEALLTVDFEGVEDLRRQAAEVVVVGTCGCGCPSIDFQCGRGLGMAVRVNAGVADSYDGLFLYTVEAPQRGEVLGGIEWVGVGETDPEDLPSPTTLLDIRPA</sequence>
<accession>A0ABV8KX02</accession>
<organism evidence="1 2">
    <name type="scientific">Micromonospora zhanjiangensis</name>
    <dbReference type="NCBI Taxonomy" id="1522057"/>
    <lineage>
        <taxon>Bacteria</taxon>
        <taxon>Bacillati</taxon>
        <taxon>Actinomycetota</taxon>
        <taxon>Actinomycetes</taxon>
        <taxon>Micromonosporales</taxon>
        <taxon>Micromonosporaceae</taxon>
        <taxon>Micromonospora</taxon>
    </lineage>
</organism>
<evidence type="ECO:0000313" key="1">
    <source>
        <dbReference type="EMBL" id="MFC4110740.1"/>
    </source>
</evidence>
<proteinExistence type="predicted"/>
<dbReference type="EMBL" id="JBHSBN010000056">
    <property type="protein sequence ID" value="MFC4110740.1"/>
    <property type="molecule type" value="Genomic_DNA"/>
</dbReference>
<dbReference type="RefSeq" id="WP_377553434.1">
    <property type="nucleotide sequence ID" value="NZ_JBHSBN010000056.1"/>
</dbReference>
<gene>
    <name evidence="1" type="ORF">ACFOX0_33120</name>
</gene>
<dbReference type="Proteomes" id="UP001595868">
    <property type="component" value="Unassembled WGS sequence"/>
</dbReference>
<keyword evidence="2" id="KW-1185">Reference proteome</keyword>
<evidence type="ECO:0000313" key="2">
    <source>
        <dbReference type="Proteomes" id="UP001595868"/>
    </source>
</evidence>